<comment type="caution">
    <text evidence="1">The sequence shown here is derived from an EMBL/GenBank/DDBJ whole genome shotgun (WGS) entry which is preliminary data.</text>
</comment>
<dbReference type="Proteomes" id="UP000721861">
    <property type="component" value="Unassembled WGS sequence"/>
</dbReference>
<evidence type="ECO:0000313" key="2">
    <source>
        <dbReference type="Proteomes" id="UP000721861"/>
    </source>
</evidence>
<dbReference type="RefSeq" id="WP_212228647.1">
    <property type="nucleotide sequence ID" value="NZ_JAGUCN010000013.1"/>
</dbReference>
<accession>A0ABS5KAU6</accession>
<evidence type="ECO:0008006" key="3">
    <source>
        <dbReference type="Google" id="ProtNLM"/>
    </source>
</evidence>
<gene>
    <name evidence="1" type="ORF">KEM09_12110</name>
</gene>
<proteinExistence type="predicted"/>
<protein>
    <recommendedName>
        <fullName evidence="3">DUF4359 domain-containing protein</fullName>
    </recommendedName>
</protein>
<reference evidence="1 2" key="1">
    <citation type="journal article" date="2014" name="Int. J. Syst. Evol. Microbiol.">
        <title>Carboxylicivirga gen. nov. in the family Marinilabiliaceae with two novel species, Carboxylicivirga mesophila sp. nov. and Carboxylicivirga taeanensis sp. nov., and reclassification of Cytophaga fermentans as Saccharicrinis fermentans gen. nov., comb. nov.</title>
        <authorList>
            <person name="Yang S.H."/>
            <person name="Seo H.S."/>
            <person name="Woo J.H."/>
            <person name="Oh H.M."/>
            <person name="Jang H."/>
            <person name="Lee J.H."/>
            <person name="Kim S.J."/>
            <person name="Kwon K.K."/>
        </authorList>
    </citation>
    <scope>NUCLEOTIDE SEQUENCE [LARGE SCALE GENOMIC DNA]</scope>
    <source>
        <strain evidence="1 2">JCM 18290</strain>
    </source>
</reference>
<name>A0ABS5KAU6_9BACT</name>
<organism evidence="1 2">
    <name type="scientific">Carboxylicivirga mesophila</name>
    <dbReference type="NCBI Taxonomy" id="1166478"/>
    <lineage>
        <taxon>Bacteria</taxon>
        <taxon>Pseudomonadati</taxon>
        <taxon>Bacteroidota</taxon>
        <taxon>Bacteroidia</taxon>
        <taxon>Marinilabiliales</taxon>
        <taxon>Marinilabiliaceae</taxon>
        <taxon>Carboxylicivirga</taxon>
    </lineage>
</organism>
<dbReference type="EMBL" id="JAGUCN010000013">
    <property type="protein sequence ID" value="MBS2212154.1"/>
    <property type="molecule type" value="Genomic_DNA"/>
</dbReference>
<keyword evidence="2" id="KW-1185">Reference proteome</keyword>
<evidence type="ECO:0000313" key="1">
    <source>
        <dbReference type="EMBL" id="MBS2212154.1"/>
    </source>
</evidence>
<sequence length="137" mass="15474">MMKLGKTLINILKKHWWVLLLPLLFFIPLDKVKSLVKSIGGYSTKVDKYLSIAETLYSAMAAPGTDEYLMFTILKPLNGDELVKVYDAFGNKGYALGGAFFGGYSLDLFGWFNKELSREEKTQMRNIWAKSGLSLSF</sequence>